<dbReference type="GO" id="GO:0008270">
    <property type="term" value="F:zinc ion binding"/>
    <property type="evidence" value="ECO:0007669"/>
    <property type="project" value="UniProtKB-KW"/>
</dbReference>
<dbReference type="InParanoid" id="A0A673ZJB9"/>
<evidence type="ECO:0000256" key="4">
    <source>
        <dbReference type="PROSITE-ProRule" id="PRU00175"/>
    </source>
</evidence>
<protein>
    <submittedName>
        <fullName evidence="6">Tripartite motif containing 59</fullName>
    </submittedName>
</protein>
<dbReference type="PROSITE" id="PS50089">
    <property type="entry name" value="ZF_RING_2"/>
    <property type="match status" value="1"/>
</dbReference>
<dbReference type="Ensembl" id="ENSSTUT00000048255.1">
    <property type="protein sequence ID" value="ENSSTUP00000046246.1"/>
    <property type="gene ID" value="ENSSTUG00000019469.1"/>
</dbReference>
<evidence type="ECO:0000259" key="5">
    <source>
        <dbReference type="PROSITE" id="PS50089"/>
    </source>
</evidence>
<evidence type="ECO:0000256" key="1">
    <source>
        <dbReference type="ARBA" id="ARBA00022723"/>
    </source>
</evidence>
<dbReference type="GeneTree" id="ENSGT00940000165917"/>
<evidence type="ECO:0000313" key="6">
    <source>
        <dbReference type="Ensembl" id="ENSSTUP00000046246.1"/>
    </source>
</evidence>
<reference evidence="6" key="1">
    <citation type="submission" date="2025-08" db="UniProtKB">
        <authorList>
            <consortium name="Ensembl"/>
        </authorList>
    </citation>
    <scope>IDENTIFICATION</scope>
</reference>
<name>A0A673ZJB9_SALTR</name>
<keyword evidence="2 4" id="KW-0863">Zinc-finger</keyword>
<reference evidence="6" key="2">
    <citation type="submission" date="2025-09" db="UniProtKB">
        <authorList>
            <consortium name="Ensembl"/>
        </authorList>
    </citation>
    <scope>IDENTIFICATION</scope>
</reference>
<keyword evidence="1" id="KW-0479">Metal-binding</keyword>
<dbReference type="Pfam" id="PF13445">
    <property type="entry name" value="zf-RING_UBOX"/>
    <property type="match status" value="1"/>
</dbReference>
<evidence type="ECO:0000256" key="2">
    <source>
        <dbReference type="ARBA" id="ARBA00022771"/>
    </source>
</evidence>
<feature type="domain" description="RING-type" evidence="5">
    <location>
        <begin position="10"/>
        <end position="80"/>
    </location>
</feature>
<keyword evidence="3" id="KW-0862">Zinc</keyword>
<dbReference type="SUPFAM" id="SSF57850">
    <property type="entry name" value="RING/U-box"/>
    <property type="match status" value="1"/>
</dbReference>
<dbReference type="PROSITE" id="PS00518">
    <property type="entry name" value="ZF_RING_1"/>
    <property type="match status" value="1"/>
</dbReference>
<dbReference type="InterPro" id="IPR013083">
    <property type="entry name" value="Znf_RING/FYVE/PHD"/>
</dbReference>
<evidence type="ECO:0000256" key="3">
    <source>
        <dbReference type="ARBA" id="ARBA00022833"/>
    </source>
</evidence>
<evidence type="ECO:0000313" key="7">
    <source>
        <dbReference type="Proteomes" id="UP000472277"/>
    </source>
</evidence>
<keyword evidence="7" id="KW-1185">Reference proteome</keyword>
<sequence>MDNLEEDLTCSVCYSLFADPRGLPCSHTFCKSCLDNVLQVSAIYSIWQLPPTGVDALRINISLHFQKDSHPRPPSCPEHHRQPLNVCVQDWSIPRDFINVRHRTPVDRERHTPAPHLTRRSCSVLPMHGEQLEQKASCEGLMRQGRQAVEQYFHGLELVLARKIEAFMGALDTASVEVFLAYDPLVEEEQLDLLSLGSAVEDEDSPLVLLEKFYLFWEVEALVNPPLPKVLLHLHLSHLADVVLREIAGELAKDGTFKSWAHDLLLQLLLAVWVNPVGGASLGFSLLSKLSQMLHGLRSELTASLWETAGFLYAQTVEVQLFSTLGENTFQQLASFKLMTERHMGLHVRKDPSTW</sequence>
<dbReference type="InterPro" id="IPR017907">
    <property type="entry name" value="Znf_RING_CS"/>
</dbReference>
<accession>A0A673ZJB9</accession>
<dbReference type="Proteomes" id="UP000472277">
    <property type="component" value="Chromosome 13"/>
</dbReference>
<proteinExistence type="predicted"/>
<dbReference type="InterPro" id="IPR001841">
    <property type="entry name" value="Znf_RING"/>
</dbReference>
<dbReference type="InterPro" id="IPR027370">
    <property type="entry name" value="Znf-RING_euk"/>
</dbReference>
<dbReference type="SMART" id="SM00184">
    <property type="entry name" value="RING"/>
    <property type="match status" value="1"/>
</dbReference>
<dbReference type="Gene3D" id="3.30.40.10">
    <property type="entry name" value="Zinc/RING finger domain, C3HC4 (zinc finger)"/>
    <property type="match status" value="1"/>
</dbReference>
<dbReference type="AlphaFoldDB" id="A0A673ZJB9"/>
<organism evidence="6 7">
    <name type="scientific">Salmo trutta</name>
    <name type="common">Brown trout</name>
    <dbReference type="NCBI Taxonomy" id="8032"/>
    <lineage>
        <taxon>Eukaryota</taxon>
        <taxon>Metazoa</taxon>
        <taxon>Chordata</taxon>
        <taxon>Craniata</taxon>
        <taxon>Vertebrata</taxon>
        <taxon>Euteleostomi</taxon>
        <taxon>Actinopterygii</taxon>
        <taxon>Neopterygii</taxon>
        <taxon>Teleostei</taxon>
        <taxon>Protacanthopterygii</taxon>
        <taxon>Salmoniformes</taxon>
        <taxon>Salmonidae</taxon>
        <taxon>Salmoninae</taxon>
        <taxon>Salmo</taxon>
    </lineage>
</organism>
<dbReference type="OMA" id="HIYRQRV"/>